<name>A0A1M5LWF1_9RHOB</name>
<dbReference type="STRING" id="1508389.SAMN05444003_0513"/>
<evidence type="ECO:0000313" key="2">
    <source>
        <dbReference type="Proteomes" id="UP000184074"/>
    </source>
</evidence>
<sequence length="115" mass="12575">MSFQYKSAAFATVFALGLAGCVEQNASSDGFNRNVLINNQTGETIWRFYGSRVSTNSWEEDILGSTVLGNGRSVSINFDDGTGACNFDMKAEFQDGRSIERYNVNVCTAASVTFR</sequence>
<dbReference type="Proteomes" id="UP000184074">
    <property type="component" value="Unassembled WGS sequence"/>
</dbReference>
<accession>A0A1M5LWF1</accession>
<dbReference type="AlphaFoldDB" id="A0A1M5LWF1"/>
<dbReference type="RefSeq" id="WP_072899038.1">
    <property type="nucleotide sequence ID" value="NZ_FQXB01000001.1"/>
</dbReference>
<proteinExistence type="predicted"/>
<dbReference type="PROSITE" id="PS51257">
    <property type="entry name" value="PROKAR_LIPOPROTEIN"/>
    <property type="match status" value="1"/>
</dbReference>
<dbReference type="EMBL" id="FQXB01000001">
    <property type="protein sequence ID" value="SHG69341.1"/>
    <property type="molecule type" value="Genomic_DNA"/>
</dbReference>
<reference evidence="1 2" key="1">
    <citation type="submission" date="2016-11" db="EMBL/GenBank/DDBJ databases">
        <authorList>
            <person name="Jaros S."/>
            <person name="Januszkiewicz K."/>
            <person name="Wedrychowicz H."/>
        </authorList>
    </citation>
    <scope>NUCLEOTIDE SEQUENCE [LARGE SCALE GENOMIC DNA]</scope>
    <source>
        <strain evidence="1 2">DSM 28715</strain>
    </source>
</reference>
<evidence type="ECO:0000313" key="1">
    <source>
        <dbReference type="EMBL" id="SHG69341.1"/>
    </source>
</evidence>
<organism evidence="1 2">
    <name type="scientific">Cognatiyoonia sediminum</name>
    <dbReference type="NCBI Taxonomy" id="1508389"/>
    <lineage>
        <taxon>Bacteria</taxon>
        <taxon>Pseudomonadati</taxon>
        <taxon>Pseudomonadota</taxon>
        <taxon>Alphaproteobacteria</taxon>
        <taxon>Rhodobacterales</taxon>
        <taxon>Paracoccaceae</taxon>
        <taxon>Cognatiyoonia</taxon>
    </lineage>
</organism>
<gene>
    <name evidence="1" type="ORF">SAMN05444003_0513</name>
</gene>
<protein>
    <submittedName>
        <fullName evidence="1">Uncharacterized protein</fullName>
    </submittedName>
</protein>
<keyword evidence="2" id="KW-1185">Reference proteome</keyword>